<evidence type="ECO:0000313" key="7">
    <source>
        <dbReference type="Proteomes" id="UP000636793"/>
    </source>
</evidence>
<protein>
    <recommendedName>
        <fullName evidence="5">ABC-type glycine betaine transport system substrate-binding domain-containing protein</fullName>
    </recommendedName>
</protein>
<dbReference type="EMBL" id="BMHI01000001">
    <property type="protein sequence ID" value="GGB19661.1"/>
    <property type="molecule type" value="Genomic_DNA"/>
</dbReference>
<accession>A0A916WQB1</accession>
<dbReference type="PROSITE" id="PS51257">
    <property type="entry name" value="PROKAR_LIPOPROTEIN"/>
    <property type="match status" value="1"/>
</dbReference>
<dbReference type="AlphaFoldDB" id="A0A916WQB1"/>
<dbReference type="SUPFAM" id="SSF53850">
    <property type="entry name" value="Periplasmic binding protein-like II"/>
    <property type="match status" value="2"/>
</dbReference>
<sequence>MEQTRRNVLGGMAALGVGGLLSACGTAGSSGGGSKGSGGSGGGSGVGDKVGHKIIGIEPGAGLTMATQRMLKEYGLSDWTLQTSTTSSMLAALKKATDAKKPIVVTLWRPHWAYSAFPIKDLKDPKGAMGKPDGIYALGTKNFASEFPEVNAMIKNFHMTDATLAPLEELVLRKHKDDPEAGVDAWMKKNKSWVDGLSKGVTAKAGKKSINIGYINWDEDVATTHLWKKILEGKGYTVKMTQVSDAGPVYVGLSKGDVDLYLDSWLPSTHATYWKKYGDDLTKIVKWYDSAPLTIAVPKYMKISSLEDLKD</sequence>
<keyword evidence="2" id="KW-0813">Transport</keyword>
<comment type="caution">
    <text evidence="6">The sequence shown here is derived from an EMBL/GenBank/DDBJ whole genome shotgun (WGS) entry which is preliminary data.</text>
</comment>
<organism evidence="6 7">
    <name type="scientific">Flexivirga endophytica</name>
    <dbReference type="NCBI Taxonomy" id="1849103"/>
    <lineage>
        <taxon>Bacteria</taxon>
        <taxon>Bacillati</taxon>
        <taxon>Actinomycetota</taxon>
        <taxon>Actinomycetes</taxon>
        <taxon>Micrococcales</taxon>
        <taxon>Dermacoccaceae</taxon>
        <taxon>Flexivirga</taxon>
    </lineage>
</organism>
<dbReference type="PROSITE" id="PS51318">
    <property type="entry name" value="TAT"/>
    <property type="match status" value="1"/>
</dbReference>
<reference evidence="6" key="1">
    <citation type="journal article" date="2014" name="Int. J. Syst. Evol. Microbiol.">
        <title>Complete genome sequence of Corynebacterium casei LMG S-19264T (=DSM 44701T), isolated from a smear-ripened cheese.</title>
        <authorList>
            <consortium name="US DOE Joint Genome Institute (JGI-PGF)"/>
            <person name="Walter F."/>
            <person name="Albersmeier A."/>
            <person name="Kalinowski J."/>
            <person name="Ruckert C."/>
        </authorList>
    </citation>
    <scope>NUCLEOTIDE SEQUENCE</scope>
    <source>
        <strain evidence="6">CGMCC 1.15085</strain>
    </source>
</reference>
<name>A0A916WQB1_9MICO</name>
<proteinExistence type="predicted"/>
<dbReference type="Pfam" id="PF04069">
    <property type="entry name" value="OpuAC"/>
    <property type="match status" value="2"/>
</dbReference>
<evidence type="ECO:0000256" key="3">
    <source>
        <dbReference type="ARBA" id="ARBA00022475"/>
    </source>
</evidence>
<dbReference type="Gene3D" id="3.40.190.100">
    <property type="entry name" value="Glycine betaine-binding periplasmic protein, domain 2"/>
    <property type="match status" value="1"/>
</dbReference>
<evidence type="ECO:0000256" key="2">
    <source>
        <dbReference type="ARBA" id="ARBA00022448"/>
    </source>
</evidence>
<feature type="domain" description="ABC-type glycine betaine transport system substrate-binding" evidence="5">
    <location>
        <begin position="48"/>
        <end position="189"/>
    </location>
</feature>
<keyword evidence="7" id="KW-1185">Reference proteome</keyword>
<reference evidence="6" key="2">
    <citation type="submission" date="2020-09" db="EMBL/GenBank/DDBJ databases">
        <authorList>
            <person name="Sun Q."/>
            <person name="Zhou Y."/>
        </authorList>
    </citation>
    <scope>NUCLEOTIDE SEQUENCE</scope>
    <source>
        <strain evidence="6">CGMCC 1.15085</strain>
    </source>
</reference>
<dbReference type="GO" id="GO:0015226">
    <property type="term" value="F:carnitine transmembrane transporter activity"/>
    <property type="evidence" value="ECO:0007669"/>
    <property type="project" value="TreeGrafter"/>
</dbReference>
<dbReference type="InterPro" id="IPR006311">
    <property type="entry name" value="TAT_signal"/>
</dbReference>
<keyword evidence="4" id="KW-0472">Membrane</keyword>
<dbReference type="GO" id="GO:0015871">
    <property type="term" value="P:choline transport"/>
    <property type="evidence" value="ECO:0007669"/>
    <property type="project" value="TreeGrafter"/>
</dbReference>
<evidence type="ECO:0000313" key="6">
    <source>
        <dbReference type="EMBL" id="GGB19661.1"/>
    </source>
</evidence>
<dbReference type="Proteomes" id="UP000636793">
    <property type="component" value="Unassembled WGS sequence"/>
</dbReference>
<dbReference type="RefSeq" id="WP_188835528.1">
    <property type="nucleotide sequence ID" value="NZ_BMHI01000001.1"/>
</dbReference>
<evidence type="ECO:0000256" key="1">
    <source>
        <dbReference type="ARBA" id="ARBA00004236"/>
    </source>
</evidence>
<gene>
    <name evidence="6" type="ORF">GCM10011492_06910</name>
</gene>
<comment type="subcellular location">
    <subcellularLocation>
        <location evidence="1">Cell membrane</location>
    </subcellularLocation>
</comment>
<keyword evidence="3" id="KW-1003">Cell membrane</keyword>
<evidence type="ECO:0000259" key="5">
    <source>
        <dbReference type="Pfam" id="PF04069"/>
    </source>
</evidence>
<dbReference type="GO" id="GO:0031460">
    <property type="term" value="P:glycine betaine transport"/>
    <property type="evidence" value="ECO:0007669"/>
    <property type="project" value="TreeGrafter"/>
</dbReference>
<dbReference type="PANTHER" id="PTHR47737">
    <property type="entry name" value="GLYCINE BETAINE/PROLINE BETAINE TRANSPORT SYSTEM PERMEASE PROTEIN PROW"/>
    <property type="match status" value="1"/>
</dbReference>
<evidence type="ECO:0000256" key="4">
    <source>
        <dbReference type="ARBA" id="ARBA00023136"/>
    </source>
</evidence>
<dbReference type="InterPro" id="IPR007210">
    <property type="entry name" value="ABC_Gly_betaine_transp_sub-bd"/>
</dbReference>
<dbReference type="PANTHER" id="PTHR47737:SF1">
    <property type="entry name" value="GLYCINE BETAINE_PROLINE BETAINE TRANSPORT SYSTEM PERMEASE PROTEIN PROW"/>
    <property type="match status" value="1"/>
</dbReference>
<dbReference type="GO" id="GO:0005275">
    <property type="term" value="F:amine transmembrane transporter activity"/>
    <property type="evidence" value="ECO:0007669"/>
    <property type="project" value="TreeGrafter"/>
</dbReference>
<dbReference type="GO" id="GO:0043190">
    <property type="term" value="C:ATP-binding cassette (ABC) transporter complex"/>
    <property type="evidence" value="ECO:0007669"/>
    <property type="project" value="InterPro"/>
</dbReference>
<feature type="domain" description="ABC-type glycine betaine transport system substrate-binding" evidence="5">
    <location>
        <begin position="208"/>
        <end position="311"/>
    </location>
</feature>
<dbReference type="Gene3D" id="3.10.105.10">
    <property type="entry name" value="Dipeptide-binding Protein, Domain 3"/>
    <property type="match status" value="1"/>
</dbReference>